<feature type="domain" description="Helicase C-terminal" evidence="5">
    <location>
        <begin position="519"/>
        <end position="678"/>
    </location>
</feature>
<dbReference type="PANTHER" id="PTHR47957">
    <property type="entry name" value="ATP-DEPENDENT HELICASE HRQ1"/>
    <property type="match status" value="1"/>
</dbReference>
<dbReference type="GO" id="GO:0003676">
    <property type="term" value="F:nucleic acid binding"/>
    <property type="evidence" value="ECO:0007669"/>
    <property type="project" value="InterPro"/>
</dbReference>
<dbReference type="CDD" id="cd18797">
    <property type="entry name" value="SF2_C_Hrq"/>
    <property type="match status" value="1"/>
</dbReference>
<dbReference type="PROSITE" id="PS51192">
    <property type="entry name" value="HELICASE_ATP_BIND_1"/>
    <property type="match status" value="1"/>
</dbReference>
<feature type="compositionally biased region" description="Polar residues" evidence="3">
    <location>
        <begin position="154"/>
        <end position="169"/>
    </location>
</feature>
<keyword evidence="1" id="KW-0547">Nucleotide-binding</keyword>
<evidence type="ECO:0000256" key="3">
    <source>
        <dbReference type="SAM" id="MobiDB-lite"/>
    </source>
</evidence>
<dbReference type="InterPro" id="IPR018973">
    <property type="entry name" value="MZB"/>
</dbReference>
<evidence type="ECO:0000259" key="5">
    <source>
        <dbReference type="PROSITE" id="PS51194"/>
    </source>
</evidence>
<keyword evidence="2" id="KW-0067">ATP-binding</keyword>
<gene>
    <name evidence="6" type="ORF">AB1Y20_000973</name>
</gene>
<feature type="region of interest" description="Disordered" evidence="3">
    <location>
        <begin position="127"/>
        <end position="218"/>
    </location>
</feature>
<dbReference type="GO" id="GO:0005524">
    <property type="term" value="F:ATP binding"/>
    <property type="evidence" value="ECO:0007669"/>
    <property type="project" value="UniProtKB-KW"/>
</dbReference>
<dbReference type="SMART" id="SM00487">
    <property type="entry name" value="DEXDc"/>
    <property type="match status" value="1"/>
</dbReference>
<protein>
    <recommendedName>
        <fullName evidence="8">RNA helicase</fullName>
    </recommendedName>
</protein>
<dbReference type="InterPro" id="IPR011545">
    <property type="entry name" value="DEAD/DEAH_box_helicase_dom"/>
</dbReference>
<dbReference type="PROSITE" id="PS51194">
    <property type="entry name" value="HELICASE_CTER"/>
    <property type="match status" value="1"/>
</dbReference>
<dbReference type="SUPFAM" id="SSF52540">
    <property type="entry name" value="P-loop containing nucleoside triphosphate hydrolases"/>
    <property type="match status" value="1"/>
</dbReference>
<dbReference type="PANTHER" id="PTHR47957:SF3">
    <property type="entry name" value="ATP-DEPENDENT HELICASE HRQ1"/>
    <property type="match status" value="1"/>
</dbReference>
<dbReference type="InterPro" id="IPR001650">
    <property type="entry name" value="Helicase_C-like"/>
</dbReference>
<dbReference type="GO" id="GO:0005634">
    <property type="term" value="C:nucleus"/>
    <property type="evidence" value="ECO:0007669"/>
    <property type="project" value="TreeGrafter"/>
</dbReference>
<evidence type="ECO:0000259" key="4">
    <source>
        <dbReference type="PROSITE" id="PS51192"/>
    </source>
</evidence>
<dbReference type="EMBL" id="JBGBPQ010000001">
    <property type="protein sequence ID" value="KAL1530051.1"/>
    <property type="molecule type" value="Genomic_DNA"/>
</dbReference>
<evidence type="ECO:0000313" key="7">
    <source>
        <dbReference type="Proteomes" id="UP001515480"/>
    </source>
</evidence>
<feature type="compositionally biased region" description="Basic and acidic residues" evidence="3">
    <location>
        <begin position="188"/>
        <end position="218"/>
    </location>
</feature>
<feature type="domain" description="Helicase ATP-binding" evidence="4">
    <location>
        <begin position="269"/>
        <end position="452"/>
    </location>
</feature>
<dbReference type="GO" id="GO:0043138">
    <property type="term" value="F:3'-5' DNA helicase activity"/>
    <property type="evidence" value="ECO:0007669"/>
    <property type="project" value="TreeGrafter"/>
</dbReference>
<dbReference type="SMART" id="SM00490">
    <property type="entry name" value="HELICc"/>
    <property type="match status" value="1"/>
</dbReference>
<dbReference type="InterPro" id="IPR027417">
    <property type="entry name" value="P-loop_NTPase"/>
</dbReference>
<name>A0AB34KAN9_PRYPA</name>
<keyword evidence="7" id="KW-1185">Reference proteome</keyword>
<dbReference type="GO" id="GO:0036297">
    <property type="term" value="P:interstrand cross-link repair"/>
    <property type="evidence" value="ECO:0007669"/>
    <property type="project" value="TreeGrafter"/>
</dbReference>
<sequence>MGPRKKATLSREASPPELPLDYEQLAKVHLATLTAAAFMAPKGVPCTFDRLALAVQTLTSLILSELDLRKMVFLDDRLGLRYAVVGDQQQLELVLREPLRLNAKASAVSSRHKRFRALLAARSKEAADGLAPPPLQPMALPAPATGFAPPHSPPQRSKPSTGDAASSASPECLAGLPSPPPKPLRHGLGRELCAEPHEERDPNLSVGRHAESGDLGRSADELSASSRFLEWLQSSSFYRDQIVHIHDMPARFAEYGQLRTELAPAATTIDTLLEGGHVMLCTPTASGKSLGYVIPTLHTMATSEKARAIYIFPTKALAQDQLRALRTLTCAANTALFGLQVDTYDGDTAHDERIRLREHTRVFLTNPDMLHCAVLPRHKEWAHVLSSLRYVVLDEGHMYRGVFGSHVALILRRLRRLAALYGSSPSFVCCSATVGNPEDLFSKLTGIDHPLVVTRDGSPHGRRRLIFWNPPVQQEMSHIPEGKGVPTSSTADEAAPVGMQRVGRASIEAEGKERRTSANIEAAVLFSELVKFGLKTICFCSVRKICELVLDYSRQHLRADAKLLVDQVNAYRGGLSATERRRIERQLYDGELRGVTATSSLELGVDIAGLDAVVINGFPGSVASMWQRAGRCGRQPEDDALCFLIAYPSAIDQWCMRHAARVVGMPLEHVVVDTSNPVLLAQHLLCAAAEQPLGGPLADRLLFGAPSYRQVVEELHRHGKLQPIMHEGEVPVADECSWRADVLNGSPVEQCNLRSIDPRRIRVILRTRKRKVQARMDEVWPDAPRLGGSSSAGQKGSGTGSGARGLGSGVESEDQLGEEEVIDDVECWRVYYELFEGAIYLNQGRKVEVKRVDLSRGEVHAVLSSARYYTSSLDKTTICVLQRLSSKQLRLLEPDAPVDDSQINGRASASSSVMRVVEQLRDATPDGVPAVEDRCTGCQLHFGKAQVRLTVSGFVKIWQKTHEIFEELPLSLPPYLYDTNATWIDLPDGAMTNLGYTSVQLDAGLHAAAHALLAVLPLHLSCEPADVGCECDALRKGALWPKRLLLFDRCEGGLGIVKRAQAVMLPLLSDALRLMLDCDCISGCWCCVHISKCTEYNAGTDKQVAIRIVERLLRSSIEAADANSVSPQCTSMHSYNCAERADELDLPGSMLGKSIHRLRTISQPLLSGTSRFAGRRRAKFEGSPHAA</sequence>
<evidence type="ECO:0008006" key="8">
    <source>
        <dbReference type="Google" id="ProtNLM"/>
    </source>
</evidence>
<evidence type="ECO:0000256" key="2">
    <source>
        <dbReference type="ARBA" id="ARBA00022840"/>
    </source>
</evidence>
<evidence type="ECO:0000313" key="6">
    <source>
        <dbReference type="EMBL" id="KAL1530051.1"/>
    </source>
</evidence>
<comment type="caution">
    <text evidence="6">The sequence shown here is derived from an EMBL/GenBank/DDBJ whole genome shotgun (WGS) entry which is preliminary data.</text>
</comment>
<reference evidence="6 7" key="1">
    <citation type="journal article" date="2024" name="Science">
        <title>Giant polyketide synthase enzymes in the biosynthesis of giant marine polyether toxins.</title>
        <authorList>
            <person name="Fallon T.R."/>
            <person name="Shende V.V."/>
            <person name="Wierzbicki I.H."/>
            <person name="Pendleton A.L."/>
            <person name="Watervoot N.F."/>
            <person name="Auber R.P."/>
            <person name="Gonzalez D.J."/>
            <person name="Wisecaver J.H."/>
            <person name="Moore B.S."/>
        </authorList>
    </citation>
    <scope>NUCLEOTIDE SEQUENCE [LARGE SCALE GENOMIC DNA]</scope>
    <source>
        <strain evidence="6 7">12B1</strain>
    </source>
</reference>
<dbReference type="AlphaFoldDB" id="A0AB34KAN9"/>
<accession>A0AB34KAN9</accession>
<feature type="region of interest" description="Disordered" evidence="3">
    <location>
        <begin position="779"/>
        <end position="818"/>
    </location>
</feature>
<organism evidence="6 7">
    <name type="scientific">Prymnesium parvum</name>
    <name type="common">Toxic golden alga</name>
    <dbReference type="NCBI Taxonomy" id="97485"/>
    <lineage>
        <taxon>Eukaryota</taxon>
        <taxon>Haptista</taxon>
        <taxon>Haptophyta</taxon>
        <taxon>Prymnesiophyceae</taxon>
        <taxon>Prymnesiales</taxon>
        <taxon>Prymnesiaceae</taxon>
        <taxon>Prymnesium</taxon>
    </lineage>
</organism>
<dbReference type="Proteomes" id="UP001515480">
    <property type="component" value="Unassembled WGS sequence"/>
</dbReference>
<feature type="compositionally biased region" description="Gly residues" evidence="3">
    <location>
        <begin position="795"/>
        <end position="808"/>
    </location>
</feature>
<proteinExistence type="predicted"/>
<dbReference type="CDD" id="cd17923">
    <property type="entry name" value="DEXHc_Hrq1-like"/>
    <property type="match status" value="1"/>
</dbReference>
<evidence type="ECO:0000256" key="1">
    <source>
        <dbReference type="ARBA" id="ARBA00022741"/>
    </source>
</evidence>
<dbReference type="InterPro" id="IPR014001">
    <property type="entry name" value="Helicase_ATP-bd"/>
</dbReference>
<dbReference type="Pfam" id="PF00270">
    <property type="entry name" value="DEAD"/>
    <property type="match status" value="1"/>
</dbReference>
<dbReference type="GO" id="GO:0006289">
    <property type="term" value="P:nucleotide-excision repair"/>
    <property type="evidence" value="ECO:0007669"/>
    <property type="project" value="TreeGrafter"/>
</dbReference>
<dbReference type="Pfam" id="PF00271">
    <property type="entry name" value="Helicase_C"/>
    <property type="match status" value="1"/>
</dbReference>
<dbReference type="Gene3D" id="3.40.50.300">
    <property type="entry name" value="P-loop containing nucleotide triphosphate hydrolases"/>
    <property type="match status" value="2"/>
</dbReference>
<dbReference type="Pfam" id="PF09369">
    <property type="entry name" value="MZB"/>
    <property type="match status" value="1"/>
</dbReference>